<organism evidence="1 2">
    <name type="scientific">Vibrio variabilis</name>
    <dbReference type="NCBI Taxonomy" id="990271"/>
    <lineage>
        <taxon>Bacteria</taxon>
        <taxon>Pseudomonadati</taxon>
        <taxon>Pseudomonadota</taxon>
        <taxon>Gammaproteobacteria</taxon>
        <taxon>Vibrionales</taxon>
        <taxon>Vibrionaceae</taxon>
        <taxon>Vibrio</taxon>
    </lineage>
</organism>
<dbReference type="EMBL" id="BBMS01000117">
    <property type="protein sequence ID" value="GAL30890.1"/>
    <property type="molecule type" value="Genomic_DNA"/>
</dbReference>
<sequence length="47" mass="5785">MRDSDLNEIANWSPRKPEFDRNKLKQRMEKLTIKQRKQIRQTISSRL</sequence>
<keyword evidence="2" id="KW-1185">Reference proteome</keyword>
<proteinExistence type="predicted"/>
<name>A0ABQ0JRB3_9VIBR</name>
<evidence type="ECO:0000313" key="1">
    <source>
        <dbReference type="EMBL" id="GAL30890.1"/>
    </source>
</evidence>
<dbReference type="Proteomes" id="UP000029223">
    <property type="component" value="Unassembled WGS sequence"/>
</dbReference>
<reference evidence="2" key="1">
    <citation type="submission" date="2014-09" db="EMBL/GenBank/DDBJ databases">
        <title>Vibrio variabilis JCM 19239. (C206) whole genome shotgun sequence.</title>
        <authorList>
            <person name="Sawabe T."/>
            <person name="Meirelles P."/>
            <person name="Nakanishi M."/>
            <person name="Sayaka M."/>
            <person name="Hattori M."/>
            <person name="Ohkuma M."/>
        </authorList>
    </citation>
    <scope>NUCLEOTIDE SEQUENCE [LARGE SCALE GENOMIC DNA]</scope>
    <source>
        <strain evidence="2">JCM 19239</strain>
    </source>
</reference>
<evidence type="ECO:0000313" key="2">
    <source>
        <dbReference type="Proteomes" id="UP000029223"/>
    </source>
</evidence>
<gene>
    <name evidence="1" type="ORF">JCM19239_4718</name>
</gene>
<protein>
    <submittedName>
        <fullName evidence="1">Uncharacterized protein</fullName>
    </submittedName>
</protein>
<reference evidence="2" key="2">
    <citation type="submission" date="2014-09" db="EMBL/GenBank/DDBJ databases">
        <authorList>
            <consortium name="NBRP consortium"/>
            <person name="Sawabe T."/>
            <person name="Meirelles P."/>
            <person name="Nakanishi M."/>
            <person name="Sayaka M."/>
            <person name="Hattori M."/>
            <person name="Ohkuma M."/>
        </authorList>
    </citation>
    <scope>NUCLEOTIDE SEQUENCE [LARGE SCALE GENOMIC DNA]</scope>
    <source>
        <strain evidence="2">JCM 19239</strain>
    </source>
</reference>
<accession>A0ABQ0JRB3</accession>
<comment type="caution">
    <text evidence="1">The sequence shown here is derived from an EMBL/GenBank/DDBJ whole genome shotgun (WGS) entry which is preliminary data.</text>
</comment>